<feature type="compositionally biased region" description="Polar residues" evidence="1">
    <location>
        <begin position="187"/>
        <end position="215"/>
    </location>
</feature>
<proteinExistence type="predicted"/>
<feature type="compositionally biased region" description="Polar residues" evidence="1">
    <location>
        <begin position="60"/>
        <end position="73"/>
    </location>
</feature>
<evidence type="ECO:0000313" key="3">
    <source>
        <dbReference type="Proteomes" id="UP001341840"/>
    </source>
</evidence>
<dbReference type="Proteomes" id="UP001341840">
    <property type="component" value="Unassembled WGS sequence"/>
</dbReference>
<protein>
    <submittedName>
        <fullName evidence="2">Uncharacterized protein</fullName>
    </submittedName>
</protein>
<organism evidence="2 3">
    <name type="scientific">Stylosanthes scabra</name>
    <dbReference type="NCBI Taxonomy" id="79078"/>
    <lineage>
        <taxon>Eukaryota</taxon>
        <taxon>Viridiplantae</taxon>
        <taxon>Streptophyta</taxon>
        <taxon>Embryophyta</taxon>
        <taxon>Tracheophyta</taxon>
        <taxon>Spermatophyta</taxon>
        <taxon>Magnoliopsida</taxon>
        <taxon>eudicotyledons</taxon>
        <taxon>Gunneridae</taxon>
        <taxon>Pentapetalae</taxon>
        <taxon>rosids</taxon>
        <taxon>fabids</taxon>
        <taxon>Fabales</taxon>
        <taxon>Fabaceae</taxon>
        <taxon>Papilionoideae</taxon>
        <taxon>50 kb inversion clade</taxon>
        <taxon>dalbergioids sensu lato</taxon>
        <taxon>Dalbergieae</taxon>
        <taxon>Pterocarpus clade</taxon>
        <taxon>Stylosanthes</taxon>
    </lineage>
</organism>
<accession>A0ABU6R2L2</accession>
<dbReference type="EMBL" id="JASCZI010006128">
    <property type="protein sequence ID" value="MED6117469.1"/>
    <property type="molecule type" value="Genomic_DNA"/>
</dbReference>
<sequence length="215" mass="22864">GCELKRANQAQDQQQEGVAAEDGAAAEARAAAVENQELMATDELEMDQHAMAEEDLTQGHPHSQPQDEQFLNDQTRHPVVEASTLGGGGTSVVSKTAAASHQHQFVRGSVAVSSVRKGVFRSKIPIRRKLNPTVVNEVRPNAPSRPAAHPKPNAPFRAPQHKPNASTAHGPAAGGSNVTRPPKVSIETMSGASKATTSRFQDFMPTQSRNTASNN</sequence>
<reference evidence="2 3" key="1">
    <citation type="journal article" date="2023" name="Plants (Basel)">
        <title>Bridging the Gap: Combining Genomics and Transcriptomics Approaches to Understand Stylosanthes scabra, an Orphan Legume from the Brazilian Caatinga.</title>
        <authorList>
            <person name="Ferreira-Neto J.R.C."/>
            <person name="da Silva M.D."/>
            <person name="Binneck E."/>
            <person name="de Melo N.F."/>
            <person name="da Silva R.H."/>
            <person name="de Melo A.L.T.M."/>
            <person name="Pandolfi V."/>
            <person name="Bustamante F.O."/>
            <person name="Brasileiro-Vidal A.C."/>
            <person name="Benko-Iseppon A.M."/>
        </authorList>
    </citation>
    <scope>NUCLEOTIDE SEQUENCE [LARGE SCALE GENOMIC DNA]</scope>
    <source>
        <tissue evidence="2">Leaves</tissue>
    </source>
</reference>
<gene>
    <name evidence="2" type="ORF">PIB30_110244</name>
</gene>
<keyword evidence="3" id="KW-1185">Reference proteome</keyword>
<feature type="compositionally biased region" description="Low complexity" evidence="1">
    <location>
        <begin position="16"/>
        <end position="30"/>
    </location>
</feature>
<evidence type="ECO:0000256" key="1">
    <source>
        <dbReference type="SAM" id="MobiDB-lite"/>
    </source>
</evidence>
<feature type="non-terminal residue" evidence="2">
    <location>
        <position position="1"/>
    </location>
</feature>
<evidence type="ECO:0000313" key="2">
    <source>
        <dbReference type="EMBL" id="MED6117469.1"/>
    </source>
</evidence>
<feature type="region of interest" description="Disordered" evidence="1">
    <location>
        <begin position="1"/>
        <end position="30"/>
    </location>
</feature>
<comment type="caution">
    <text evidence="2">The sequence shown here is derived from an EMBL/GenBank/DDBJ whole genome shotgun (WGS) entry which is preliminary data.</text>
</comment>
<feature type="region of interest" description="Disordered" evidence="1">
    <location>
        <begin position="45"/>
        <end position="88"/>
    </location>
</feature>
<feature type="region of interest" description="Disordered" evidence="1">
    <location>
        <begin position="136"/>
        <end position="215"/>
    </location>
</feature>
<name>A0ABU6R2L2_9FABA</name>